<sequence length="35" mass="3831">MQAGTKSYQLTGELFDTICSKISVLADFYVTLLSS</sequence>
<protein>
    <submittedName>
        <fullName evidence="1">Uncharacterized protein</fullName>
    </submittedName>
</protein>
<dbReference type="AlphaFoldDB" id="A0A5S9N5A6"/>
<dbReference type="EMBL" id="CACSII010000001">
    <property type="protein sequence ID" value="CAA0085005.1"/>
    <property type="molecule type" value="Genomic_DNA"/>
</dbReference>
<dbReference type="Proteomes" id="UP000434580">
    <property type="component" value="Unassembled WGS sequence"/>
</dbReference>
<reference evidence="1 2" key="1">
    <citation type="submission" date="2019-11" db="EMBL/GenBank/DDBJ databases">
        <authorList>
            <person name="Holert J."/>
        </authorList>
    </citation>
    <scope>NUCLEOTIDE SEQUENCE [LARGE SCALE GENOMIC DNA]</scope>
    <source>
        <strain evidence="1">BC5_2</strain>
    </source>
</reference>
<evidence type="ECO:0000313" key="2">
    <source>
        <dbReference type="Proteomes" id="UP000434580"/>
    </source>
</evidence>
<proteinExistence type="predicted"/>
<gene>
    <name evidence="1" type="ORF">DPBNPPHM_00810</name>
</gene>
<name>A0A5S9N5A6_9GAMM</name>
<organism evidence="1 2">
    <name type="scientific">BD1-7 clade bacterium</name>
    <dbReference type="NCBI Taxonomy" id="2029982"/>
    <lineage>
        <taxon>Bacteria</taxon>
        <taxon>Pseudomonadati</taxon>
        <taxon>Pseudomonadota</taxon>
        <taxon>Gammaproteobacteria</taxon>
        <taxon>Cellvibrionales</taxon>
        <taxon>Spongiibacteraceae</taxon>
        <taxon>BD1-7 clade</taxon>
    </lineage>
</organism>
<accession>A0A5S9N5A6</accession>
<evidence type="ECO:0000313" key="1">
    <source>
        <dbReference type="EMBL" id="CAA0085005.1"/>
    </source>
</evidence>